<reference evidence="2" key="1">
    <citation type="submission" date="2019-01" db="EMBL/GenBank/DDBJ databases">
        <title>Anaerobic oxidation of ethane by archaea from a marine hydrocarbon seep.</title>
        <authorList>
            <person name="Musat F."/>
        </authorList>
    </citation>
    <scope>NUCLEOTIDE SEQUENCE [LARGE SCALE GENOMIC DNA]</scope>
</reference>
<evidence type="ECO:0000313" key="1">
    <source>
        <dbReference type="EMBL" id="RZB30859.1"/>
    </source>
</evidence>
<name>A0A8B3S2R9_9EURY</name>
<organism evidence="1 2">
    <name type="scientific">Candidatus Argoarchaeum ethanivorans</name>
    <dbReference type="NCBI Taxonomy" id="2608793"/>
    <lineage>
        <taxon>Archaea</taxon>
        <taxon>Methanobacteriati</taxon>
        <taxon>Methanobacteriota</taxon>
        <taxon>Stenosarchaea group</taxon>
        <taxon>Methanomicrobia</taxon>
        <taxon>Methanosarcinales</taxon>
        <taxon>Methanosarcinales incertae sedis</taxon>
        <taxon>GOM Arc I cluster</taxon>
        <taxon>Candidatus Argoarchaeum</taxon>
    </lineage>
</organism>
<comment type="caution">
    <text evidence="1">The sequence shown here is derived from an EMBL/GenBank/DDBJ whole genome shotgun (WGS) entry which is preliminary data.</text>
</comment>
<sequence length="60" mass="7135">MEEFVKNTLSYLEQYYLRNNSESGFSADKRRFGWKVMQKREDGVETALTCTSVWHNLLNL</sequence>
<proteinExistence type="predicted"/>
<protein>
    <recommendedName>
        <fullName evidence="3">Transposase</fullName>
    </recommendedName>
</protein>
<dbReference type="AlphaFoldDB" id="A0A8B3S2R9"/>
<evidence type="ECO:0008006" key="3">
    <source>
        <dbReference type="Google" id="ProtNLM"/>
    </source>
</evidence>
<dbReference type="Proteomes" id="UP000291831">
    <property type="component" value="Unassembled WGS sequence"/>
</dbReference>
<gene>
    <name evidence="1" type="ORF">AEth_00813</name>
</gene>
<dbReference type="EMBL" id="RPGO01000024">
    <property type="protein sequence ID" value="RZB30859.1"/>
    <property type="molecule type" value="Genomic_DNA"/>
</dbReference>
<accession>A0A8B3S2R9</accession>
<evidence type="ECO:0000313" key="2">
    <source>
        <dbReference type="Proteomes" id="UP000291831"/>
    </source>
</evidence>